<dbReference type="EMBL" id="FMCS01000017">
    <property type="protein sequence ID" value="SCF34085.1"/>
    <property type="molecule type" value="Genomic_DNA"/>
</dbReference>
<evidence type="ECO:0000256" key="5">
    <source>
        <dbReference type="ARBA" id="ARBA00022490"/>
    </source>
</evidence>
<comment type="subcellular location">
    <subcellularLocation>
        <location evidence="1">Cytoplasm</location>
    </subcellularLocation>
</comment>
<evidence type="ECO:0000256" key="7">
    <source>
        <dbReference type="ARBA" id="ARBA00022679"/>
    </source>
</evidence>
<evidence type="ECO:0000256" key="6">
    <source>
        <dbReference type="ARBA" id="ARBA00022603"/>
    </source>
</evidence>
<organism evidence="13 14">
    <name type="scientific">Micromonospora chaiyaphumensis</name>
    <dbReference type="NCBI Taxonomy" id="307119"/>
    <lineage>
        <taxon>Bacteria</taxon>
        <taxon>Bacillati</taxon>
        <taxon>Actinomycetota</taxon>
        <taxon>Actinomycetes</taxon>
        <taxon>Micromonosporales</taxon>
        <taxon>Micromonosporaceae</taxon>
        <taxon>Micromonospora</taxon>
    </lineage>
</organism>
<dbReference type="SUPFAM" id="SSF53335">
    <property type="entry name" value="S-adenosyl-L-methionine-dependent methyltransferases"/>
    <property type="match status" value="1"/>
</dbReference>
<keyword evidence="14" id="KW-1185">Reference proteome</keyword>
<evidence type="ECO:0000313" key="14">
    <source>
        <dbReference type="Proteomes" id="UP000199629"/>
    </source>
</evidence>
<gene>
    <name evidence="13" type="ORF">GA0070214_11760</name>
</gene>
<dbReference type="GO" id="GO:0032259">
    <property type="term" value="P:methylation"/>
    <property type="evidence" value="ECO:0007669"/>
    <property type="project" value="UniProtKB-KW"/>
</dbReference>
<dbReference type="InterPro" id="IPR029063">
    <property type="entry name" value="SAM-dependent_MTases_sf"/>
</dbReference>
<protein>
    <recommendedName>
        <fullName evidence="4">Protein-L-isoaspartate O-methyltransferase</fullName>
        <ecNumber evidence="3">2.1.1.77</ecNumber>
    </recommendedName>
    <alternativeName>
        <fullName evidence="11">L-isoaspartyl protein carboxyl methyltransferase</fullName>
    </alternativeName>
    <alternativeName>
        <fullName evidence="9">Protein L-isoaspartyl methyltransferase</fullName>
    </alternativeName>
    <alternativeName>
        <fullName evidence="10">Protein-beta-aspartate methyltransferase</fullName>
    </alternativeName>
</protein>
<dbReference type="CDD" id="cd02440">
    <property type="entry name" value="AdoMet_MTases"/>
    <property type="match status" value="1"/>
</dbReference>
<proteinExistence type="inferred from homology"/>
<dbReference type="EC" id="2.1.1.77" evidence="3"/>
<accession>A0A1C4ZME2</accession>
<evidence type="ECO:0000256" key="1">
    <source>
        <dbReference type="ARBA" id="ARBA00004496"/>
    </source>
</evidence>
<evidence type="ECO:0000256" key="4">
    <source>
        <dbReference type="ARBA" id="ARBA00013346"/>
    </source>
</evidence>
<evidence type="ECO:0000256" key="2">
    <source>
        <dbReference type="ARBA" id="ARBA00005369"/>
    </source>
</evidence>
<keyword evidence="5" id="KW-0963">Cytoplasm</keyword>
<dbReference type="InterPro" id="IPR027573">
    <property type="entry name" value="Methyltran_FxLD"/>
</dbReference>
<dbReference type="Pfam" id="PF14028">
    <property type="entry name" value="Lant_dehydr_C"/>
    <property type="match status" value="1"/>
</dbReference>
<dbReference type="RefSeq" id="WP_091270022.1">
    <property type="nucleotide sequence ID" value="NZ_FMCS01000017.1"/>
</dbReference>
<comment type="similarity">
    <text evidence="2">Belongs to the methyltransferase superfamily. L-isoaspartyl/D-aspartyl protein methyltransferase family.</text>
</comment>
<dbReference type="InterPro" id="IPR023809">
    <property type="entry name" value="Thiopep_bacteriocin_synth_dom"/>
</dbReference>
<evidence type="ECO:0000313" key="13">
    <source>
        <dbReference type="EMBL" id="SCF34085.1"/>
    </source>
</evidence>
<feature type="domain" description="Thiopeptide-type bacteriocin biosynthesis" evidence="12">
    <location>
        <begin position="6"/>
        <end position="259"/>
    </location>
</feature>
<evidence type="ECO:0000256" key="8">
    <source>
        <dbReference type="ARBA" id="ARBA00022691"/>
    </source>
</evidence>
<evidence type="ECO:0000256" key="9">
    <source>
        <dbReference type="ARBA" id="ARBA00030757"/>
    </source>
</evidence>
<evidence type="ECO:0000259" key="12">
    <source>
        <dbReference type="Pfam" id="PF14028"/>
    </source>
</evidence>
<dbReference type="NCBIfam" id="TIGR04364">
    <property type="entry name" value="methyltran_FxLD"/>
    <property type="match status" value="1"/>
</dbReference>
<dbReference type="GO" id="GO:0004719">
    <property type="term" value="F:protein-L-isoaspartate (D-aspartate) O-methyltransferase activity"/>
    <property type="evidence" value="ECO:0007669"/>
    <property type="project" value="UniProtKB-EC"/>
</dbReference>
<keyword evidence="7 13" id="KW-0808">Transferase</keyword>
<dbReference type="AlphaFoldDB" id="A0A1C4ZME2"/>
<name>A0A1C4ZME2_9ACTN</name>
<dbReference type="GO" id="GO:0005737">
    <property type="term" value="C:cytoplasm"/>
    <property type="evidence" value="ECO:0007669"/>
    <property type="project" value="UniProtKB-SubCell"/>
</dbReference>
<evidence type="ECO:0000256" key="11">
    <source>
        <dbReference type="ARBA" id="ARBA00031350"/>
    </source>
</evidence>
<dbReference type="NCBIfam" id="TIGR03891">
    <property type="entry name" value="thiopep_ocin"/>
    <property type="match status" value="1"/>
</dbReference>
<dbReference type="Proteomes" id="UP000199629">
    <property type="component" value="Unassembled WGS sequence"/>
</dbReference>
<keyword evidence="8" id="KW-0949">S-adenosyl-L-methionine</keyword>
<evidence type="ECO:0000256" key="3">
    <source>
        <dbReference type="ARBA" id="ARBA00011890"/>
    </source>
</evidence>
<keyword evidence="6 13" id="KW-0489">Methyltransferase</keyword>
<sequence length="693" mass="75393">MSTCDWRQYTVEFPNPTAAEHIATTVLAPALAAAQDDGVLHGWWYVRKYPSWRWRYIADDPTSHVVEDLLETLAADDRIVNWTPSIYEPETLAFGGSAGMHIAHDLFHQDSRQLLLGPGLAEPAALGRRELAILLSSVLMRSAGLDWYEQGDVWAKVADLRPAPTLPAESGATADLDRAMNRLMTADIRSSSHPASDSPLAGYGAWLDAFETAGQAVADLARHGRLRRGPRAVIAHHVIFHANRLGLSVRDQSALAALAVRNVFDPIGRSTVSTTEPTPPAASVDQMAALREPADLRTELTDRLRAENFIRTPTVDAAMRTTPRHLFLPGVPLEQAYADRPVYTKTDGCGTSISAASQPQIVAMMLEQLDAQPGHRIMEAGAGTGYNAALLAAIAGETGRVSTIDLDDDLVDGARKHLAAAGVANVQVVRGDGALGHPDDAPYDRIIATVGAWETPTAWLEQLAPDGRLVVPLRLRGAASRSIIFERYEGGWRDVGSELAVFMPLRGIGDDARRLVTLTGEQDVTLQVHKDQDVDAAALAGVLESERHEMWTGVLFPPMVPYEWLDLWLACRLDNAIMRMNVTPQAIERDAVSPMFPWGAMATTRGADLAYLSIRPARPTGDGGKLYEVGVIGHGPSGKDLAQQVADETRVWDAEYRTRTVRFEIPDAPAQANPSAGHFVLPRPHHPITVTWQ</sequence>
<reference evidence="14" key="1">
    <citation type="submission" date="2016-06" db="EMBL/GenBank/DDBJ databases">
        <authorList>
            <person name="Varghese N."/>
            <person name="Submissions Spin"/>
        </authorList>
    </citation>
    <scope>NUCLEOTIDE SEQUENCE [LARGE SCALE GENOMIC DNA]</scope>
    <source>
        <strain evidence="14">DSM 45246</strain>
    </source>
</reference>
<dbReference type="Gene3D" id="3.40.50.150">
    <property type="entry name" value="Vaccinia Virus protein VP39"/>
    <property type="match status" value="1"/>
</dbReference>
<evidence type="ECO:0000256" key="10">
    <source>
        <dbReference type="ARBA" id="ARBA00031323"/>
    </source>
</evidence>
<dbReference type="PANTHER" id="PTHR11579:SF0">
    <property type="entry name" value="PROTEIN-L-ISOASPARTATE(D-ASPARTATE) O-METHYLTRANSFERASE"/>
    <property type="match status" value="1"/>
</dbReference>
<dbReference type="InterPro" id="IPR000682">
    <property type="entry name" value="PCMT"/>
</dbReference>
<dbReference type="PANTHER" id="PTHR11579">
    <property type="entry name" value="PROTEIN-L-ISOASPARTATE O-METHYLTRANSFERASE"/>
    <property type="match status" value="1"/>
</dbReference>
<dbReference type="Pfam" id="PF01135">
    <property type="entry name" value="PCMT"/>
    <property type="match status" value="1"/>
</dbReference>